<protein>
    <recommendedName>
        <fullName evidence="5">Cell division protein SepF</fullName>
    </recommendedName>
</protein>
<evidence type="ECO:0000313" key="8">
    <source>
        <dbReference type="Proteomes" id="UP000295500"/>
    </source>
</evidence>
<dbReference type="PANTHER" id="PTHR35798:SF1">
    <property type="entry name" value="CELL DIVISION PROTEIN SEPF"/>
    <property type="match status" value="1"/>
</dbReference>
<proteinExistence type="inferred from homology"/>
<dbReference type="Proteomes" id="UP000295500">
    <property type="component" value="Unassembled WGS sequence"/>
</dbReference>
<dbReference type="GO" id="GO:0000917">
    <property type="term" value="P:division septum assembly"/>
    <property type="evidence" value="ECO:0007669"/>
    <property type="project" value="UniProtKB-KW"/>
</dbReference>
<keyword evidence="8" id="KW-1185">Reference proteome</keyword>
<keyword evidence="1 5" id="KW-0132">Cell division</keyword>
<feature type="region of interest" description="Disordered" evidence="6">
    <location>
        <begin position="149"/>
        <end position="174"/>
    </location>
</feature>
<evidence type="ECO:0000256" key="3">
    <source>
        <dbReference type="ARBA" id="ARBA00023306"/>
    </source>
</evidence>
<organism evidence="7 8">
    <name type="scientific">Aminicella lysinilytica</name>
    <dbReference type="NCBI Taxonomy" id="433323"/>
    <lineage>
        <taxon>Bacteria</taxon>
        <taxon>Bacillati</taxon>
        <taxon>Bacillota</taxon>
        <taxon>Clostridia</taxon>
        <taxon>Peptostreptococcales</taxon>
        <taxon>Anaerovoracaceae</taxon>
        <taxon>Aminicella</taxon>
    </lineage>
</organism>
<dbReference type="PANTHER" id="PTHR35798">
    <property type="entry name" value="CELL DIVISION PROTEIN SEPF"/>
    <property type="match status" value="1"/>
</dbReference>
<evidence type="ECO:0000256" key="5">
    <source>
        <dbReference type="HAMAP-Rule" id="MF_01197"/>
    </source>
</evidence>
<sequence length="174" mass="19226">MSIGDSMKKLIGIEELEDDDEITEEEVSAARDKIAKQAPKRSPMSETITDKHSASSTSVKSGDRRFSVTGTSSFKLVLIEPKTFEECPKLVDSLKGRRPVIINLEKLETEVAKKIFDFLSGATYALNGNVQKVANNIFIFAPENVDIAGGQPEEKPGFEFTRDETDDAPSSPWR</sequence>
<evidence type="ECO:0000256" key="4">
    <source>
        <dbReference type="ARBA" id="ARBA00044936"/>
    </source>
</evidence>
<dbReference type="OrthoDB" id="9815206at2"/>
<evidence type="ECO:0000256" key="2">
    <source>
        <dbReference type="ARBA" id="ARBA00023210"/>
    </source>
</evidence>
<dbReference type="InterPro" id="IPR007561">
    <property type="entry name" value="Cell_div_SepF/SepF-rel"/>
</dbReference>
<dbReference type="EMBL" id="SNXO01000020">
    <property type="protein sequence ID" value="TDP54616.1"/>
    <property type="molecule type" value="Genomic_DNA"/>
</dbReference>
<dbReference type="Gene3D" id="3.30.110.150">
    <property type="entry name" value="SepF-like protein"/>
    <property type="match status" value="1"/>
</dbReference>
<evidence type="ECO:0000256" key="6">
    <source>
        <dbReference type="SAM" id="MobiDB-lite"/>
    </source>
</evidence>
<comment type="similarity">
    <text evidence="5">Belongs to the SepF family.</text>
</comment>
<evidence type="ECO:0000256" key="1">
    <source>
        <dbReference type="ARBA" id="ARBA00022618"/>
    </source>
</evidence>
<comment type="function">
    <text evidence="4 5">Cell division protein that is part of the divisome complex and is recruited early to the Z-ring. Probably stimulates Z-ring formation, perhaps through the cross-linking of FtsZ protofilaments. Its function overlaps with FtsA.</text>
</comment>
<dbReference type="GO" id="GO:0005737">
    <property type="term" value="C:cytoplasm"/>
    <property type="evidence" value="ECO:0007669"/>
    <property type="project" value="UniProtKB-SubCell"/>
</dbReference>
<feature type="region of interest" description="Disordered" evidence="6">
    <location>
        <begin position="19"/>
        <end position="65"/>
    </location>
</feature>
<dbReference type="RefSeq" id="WP_133528590.1">
    <property type="nucleotide sequence ID" value="NZ_CALCQM010000036.1"/>
</dbReference>
<comment type="subunit">
    <text evidence="5">Homodimer. Interacts with FtsZ.</text>
</comment>
<dbReference type="Pfam" id="PF04472">
    <property type="entry name" value="SepF"/>
    <property type="match status" value="1"/>
</dbReference>
<comment type="subcellular location">
    <subcellularLocation>
        <location evidence="5">Cytoplasm</location>
    </subcellularLocation>
    <text evidence="5">Localizes to the division site, in a FtsZ-dependent manner.</text>
</comment>
<accession>A0A4R6Q1W1</accession>
<comment type="caution">
    <text evidence="7">The sequence shown here is derived from an EMBL/GenBank/DDBJ whole genome shotgun (WGS) entry which is preliminary data.</text>
</comment>
<keyword evidence="5" id="KW-0963">Cytoplasm</keyword>
<dbReference type="InterPro" id="IPR023052">
    <property type="entry name" value="Cell_div_SepF"/>
</dbReference>
<dbReference type="InterPro" id="IPR038594">
    <property type="entry name" value="SepF-like_sf"/>
</dbReference>
<name>A0A4R6Q1W1_9FIRM</name>
<keyword evidence="2 5" id="KW-0717">Septation</keyword>
<dbReference type="AlphaFoldDB" id="A0A4R6Q1W1"/>
<dbReference type="GO" id="GO:0043093">
    <property type="term" value="P:FtsZ-dependent cytokinesis"/>
    <property type="evidence" value="ECO:0007669"/>
    <property type="project" value="UniProtKB-UniRule"/>
</dbReference>
<keyword evidence="3 5" id="KW-0131">Cell cycle</keyword>
<feature type="compositionally biased region" description="Basic and acidic residues" evidence="6">
    <location>
        <begin position="152"/>
        <end position="163"/>
    </location>
</feature>
<dbReference type="HAMAP" id="MF_01197">
    <property type="entry name" value="SepF"/>
    <property type="match status" value="1"/>
</dbReference>
<gene>
    <name evidence="5" type="primary">sepF</name>
    <name evidence="7" type="ORF">EV211_12024</name>
</gene>
<evidence type="ECO:0000313" key="7">
    <source>
        <dbReference type="EMBL" id="TDP54616.1"/>
    </source>
</evidence>
<reference evidence="7 8" key="1">
    <citation type="submission" date="2019-03" db="EMBL/GenBank/DDBJ databases">
        <title>Genomic Encyclopedia of Type Strains, Phase IV (KMG-IV): sequencing the most valuable type-strain genomes for metagenomic binning, comparative biology and taxonomic classification.</title>
        <authorList>
            <person name="Goeker M."/>
        </authorList>
    </citation>
    <scope>NUCLEOTIDE SEQUENCE [LARGE SCALE GENOMIC DNA]</scope>
    <source>
        <strain evidence="7 8">DSM 28287</strain>
    </source>
</reference>